<protein>
    <submittedName>
        <fullName evidence="2">Uncharacterized protein</fullName>
    </submittedName>
</protein>
<proteinExistence type="predicted"/>
<evidence type="ECO:0000313" key="2">
    <source>
        <dbReference type="EMBL" id="OAA65153.1"/>
    </source>
</evidence>
<feature type="compositionally biased region" description="Low complexity" evidence="1">
    <location>
        <begin position="28"/>
        <end position="37"/>
    </location>
</feature>
<organism evidence="2 3">
    <name type="scientific">Akanthomyces lecanii RCEF 1005</name>
    <dbReference type="NCBI Taxonomy" id="1081108"/>
    <lineage>
        <taxon>Eukaryota</taxon>
        <taxon>Fungi</taxon>
        <taxon>Dikarya</taxon>
        <taxon>Ascomycota</taxon>
        <taxon>Pezizomycotina</taxon>
        <taxon>Sordariomycetes</taxon>
        <taxon>Hypocreomycetidae</taxon>
        <taxon>Hypocreales</taxon>
        <taxon>Cordycipitaceae</taxon>
        <taxon>Akanthomyces</taxon>
        <taxon>Cordyceps confragosa</taxon>
    </lineage>
</organism>
<keyword evidence="3" id="KW-1185">Reference proteome</keyword>
<evidence type="ECO:0000256" key="1">
    <source>
        <dbReference type="SAM" id="MobiDB-lite"/>
    </source>
</evidence>
<dbReference type="AlphaFoldDB" id="A0A167XM87"/>
<name>A0A167XM87_CORDF</name>
<reference evidence="2 3" key="1">
    <citation type="journal article" date="2016" name="Genome Biol. Evol.">
        <title>Divergent and convergent evolution of fungal pathogenicity.</title>
        <authorList>
            <person name="Shang Y."/>
            <person name="Xiao G."/>
            <person name="Zheng P."/>
            <person name="Cen K."/>
            <person name="Zhan S."/>
            <person name="Wang C."/>
        </authorList>
    </citation>
    <scope>NUCLEOTIDE SEQUENCE [LARGE SCALE GENOMIC DNA]</scope>
    <source>
        <strain evidence="2 3">RCEF 1005</strain>
    </source>
</reference>
<evidence type="ECO:0000313" key="3">
    <source>
        <dbReference type="Proteomes" id="UP000076881"/>
    </source>
</evidence>
<dbReference type="OrthoDB" id="3535998at2759"/>
<comment type="caution">
    <text evidence="2">The sequence shown here is derived from an EMBL/GenBank/DDBJ whole genome shotgun (WGS) entry which is preliminary data.</text>
</comment>
<accession>A0A167XM87</accession>
<feature type="region of interest" description="Disordered" evidence="1">
    <location>
        <begin position="1"/>
        <end position="48"/>
    </location>
</feature>
<dbReference type="EMBL" id="AZHF01000014">
    <property type="protein sequence ID" value="OAA65153.1"/>
    <property type="molecule type" value="Genomic_DNA"/>
</dbReference>
<dbReference type="Proteomes" id="UP000076881">
    <property type="component" value="Unassembled WGS sequence"/>
</dbReference>
<feature type="compositionally biased region" description="Polar residues" evidence="1">
    <location>
        <begin position="38"/>
        <end position="48"/>
    </location>
</feature>
<sequence>MMPTSNSIESLDDFRMKNMSMQPIAHMQQQKQQQQQQHAGQPTLQDSLQGDWSMYPVYYNSQVKGGEACLSR</sequence>
<gene>
    <name evidence="2" type="ORF">LEL_10600</name>
</gene>